<protein>
    <submittedName>
        <fullName evidence="3">F-box domain-containing protein</fullName>
    </submittedName>
</protein>
<dbReference type="InterPro" id="IPR001810">
    <property type="entry name" value="F-box_dom"/>
</dbReference>
<accession>A0A1I7TIR7</accession>
<dbReference type="WBParaSite" id="Csp11.Scaffold625.g6336.t1">
    <property type="protein sequence ID" value="Csp11.Scaffold625.g6336.t1"/>
    <property type="gene ID" value="Csp11.Scaffold625.g6336"/>
</dbReference>
<proteinExistence type="predicted"/>
<reference evidence="3" key="1">
    <citation type="submission" date="2016-11" db="UniProtKB">
        <authorList>
            <consortium name="WormBaseParasite"/>
        </authorList>
    </citation>
    <scope>IDENTIFICATION</scope>
</reference>
<dbReference type="PANTHER" id="PTHR21503">
    <property type="entry name" value="F-BOX-CONTAINING HYPOTHETICAL PROTEIN C.ELEGANS"/>
    <property type="match status" value="1"/>
</dbReference>
<organism evidence="2 3">
    <name type="scientific">Caenorhabditis tropicalis</name>
    <dbReference type="NCBI Taxonomy" id="1561998"/>
    <lineage>
        <taxon>Eukaryota</taxon>
        <taxon>Metazoa</taxon>
        <taxon>Ecdysozoa</taxon>
        <taxon>Nematoda</taxon>
        <taxon>Chromadorea</taxon>
        <taxon>Rhabditida</taxon>
        <taxon>Rhabditina</taxon>
        <taxon>Rhabditomorpha</taxon>
        <taxon>Rhabditoidea</taxon>
        <taxon>Rhabditidae</taxon>
        <taxon>Peloderinae</taxon>
        <taxon>Caenorhabditis</taxon>
    </lineage>
</organism>
<name>A0A1I7TIR7_9PELO</name>
<dbReference type="PANTHER" id="PTHR21503:SF8">
    <property type="entry name" value="F-BOX ASSOCIATED DOMAIN-CONTAINING PROTEIN-RELATED"/>
    <property type="match status" value="1"/>
</dbReference>
<sequence>MNFLQFPYLVQIEILQHFQLYEFFFLGMCSKRAKILVQRLGPKYDKAVIDCLFSCIGVQTTGIVRPLSDDVDQVVMYSAENKPENVHLRNKKPFWKKRIELNFRKKRIRCRISSHPVKRIPILWCKREYIKLLPMALHYHICDIFNLSTDIQIKFRVSDISEFPDTNVVDNLKAHGVIWNEDDVSRTLFENIRIKNSLWLSTKLLFEPEHHIFSANHIYSYSSKWVTVDHLMKFQGRSVWFMDAVSIGTEELVTFINDWLNGSNTKLEVMFVGSGSSEHPKFDKEKTMKSFDFFPWNPEKRGGRFKYPQTFALINETDTSDCTREMDIERESDGTLATIMIEDFYFRFYVWHERFPDPSTTQPEFYEQNSMTFFTIGNITF</sequence>
<dbReference type="PROSITE" id="PS50181">
    <property type="entry name" value="FBOX"/>
    <property type="match status" value="1"/>
</dbReference>
<evidence type="ECO:0000313" key="3">
    <source>
        <dbReference type="WBParaSite" id="Csp11.Scaffold625.g6336.t1"/>
    </source>
</evidence>
<evidence type="ECO:0000259" key="1">
    <source>
        <dbReference type="PROSITE" id="PS50181"/>
    </source>
</evidence>
<dbReference type="Proteomes" id="UP000095282">
    <property type="component" value="Unplaced"/>
</dbReference>
<feature type="domain" description="F-box" evidence="1">
    <location>
        <begin position="1"/>
        <end position="47"/>
    </location>
</feature>
<dbReference type="Pfam" id="PF07735">
    <property type="entry name" value="FBA_2"/>
    <property type="match status" value="1"/>
</dbReference>
<dbReference type="AlphaFoldDB" id="A0A1I7TIR7"/>
<keyword evidence="2" id="KW-1185">Reference proteome</keyword>
<evidence type="ECO:0000313" key="2">
    <source>
        <dbReference type="Proteomes" id="UP000095282"/>
    </source>
</evidence>
<dbReference type="InterPro" id="IPR012885">
    <property type="entry name" value="F-box_Sdz-33"/>
</dbReference>